<name>A0A2W5C5C0_9SPHN</name>
<protein>
    <submittedName>
        <fullName evidence="3">Uncharacterized protein</fullName>
    </submittedName>
</protein>
<keyword evidence="2" id="KW-0802">TPR repeat</keyword>
<dbReference type="InterPro" id="IPR011990">
    <property type="entry name" value="TPR-like_helical_dom_sf"/>
</dbReference>
<dbReference type="Gene3D" id="1.25.40.10">
    <property type="entry name" value="Tetratricopeptide repeat domain"/>
    <property type="match status" value="1"/>
</dbReference>
<reference evidence="3 4" key="1">
    <citation type="submission" date="2017-08" db="EMBL/GenBank/DDBJ databases">
        <title>Infants hospitalized years apart are colonized by the same room-sourced microbial strains.</title>
        <authorList>
            <person name="Brooks B."/>
            <person name="Olm M.R."/>
            <person name="Firek B.A."/>
            <person name="Baker R."/>
            <person name="Thomas B.C."/>
            <person name="Morowitz M.J."/>
            <person name="Banfield J.F."/>
        </authorList>
    </citation>
    <scope>NUCLEOTIDE SEQUENCE [LARGE SCALE GENOMIC DNA]</scope>
    <source>
        <strain evidence="3">S2_018_000_R2_101</strain>
    </source>
</reference>
<dbReference type="SMART" id="SM00028">
    <property type="entry name" value="TPR"/>
    <property type="match status" value="4"/>
</dbReference>
<gene>
    <name evidence="3" type="ORF">DI623_07205</name>
</gene>
<feature type="repeat" description="TPR" evidence="2">
    <location>
        <begin position="71"/>
        <end position="104"/>
    </location>
</feature>
<dbReference type="Pfam" id="PF14559">
    <property type="entry name" value="TPR_19"/>
    <property type="match status" value="1"/>
</dbReference>
<dbReference type="Gene3D" id="3.40.50.300">
    <property type="entry name" value="P-loop containing nucleotide triphosphate hydrolases"/>
    <property type="match status" value="1"/>
</dbReference>
<comment type="caution">
    <text evidence="3">The sequence shown here is derived from an EMBL/GenBank/DDBJ whole genome shotgun (WGS) entry which is preliminary data.</text>
</comment>
<evidence type="ECO:0000313" key="3">
    <source>
        <dbReference type="EMBL" id="PZO90301.1"/>
    </source>
</evidence>
<evidence type="ECO:0000256" key="2">
    <source>
        <dbReference type="PROSITE-ProRule" id="PRU00339"/>
    </source>
</evidence>
<dbReference type="InterPro" id="IPR026634">
    <property type="entry name" value="TPST-like"/>
</dbReference>
<evidence type="ECO:0000313" key="4">
    <source>
        <dbReference type="Proteomes" id="UP000249066"/>
    </source>
</evidence>
<dbReference type="AlphaFoldDB" id="A0A2W5C5C0"/>
<accession>A0A2W5C5C0</accession>
<dbReference type="GO" id="GO:0008476">
    <property type="term" value="F:protein-tyrosine sulfotransferase activity"/>
    <property type="evidence" value="ECO:0007669"/>
    <property type="project" value="InterPro"/>
</dbReference>
<dbReference type="Proteomes" id="UP000249066">
    <property type="component" value="Unassembled WGS sequence"/>
</dbReference>
<dbReference type="InterPro" id="IPR019734">
    <property type="entry name" value="TPR_rpt"/>
</dbReference>
<dbReference type="InterPro" id="IPR027417">
    <property type="entry name" value="P-loop_NTPase"/>
</dbReference>
<dbReference type="PROSITE" id="PS50005">
    <property type="entry name" value="TPR"/>
    <property type="match status" value="1"/>
</dbReference>
<organism evidence="3 4">
    <name type="scientific">Sphingomonas sanxanigenens</name>
    <dbReference type="NCBI Taxonomy" id="397260"/>
    <lineage>
        <taxon>Bacteria</taxon>
        <taxon>Pseudomonadati</taxon>
        <taxon>Pseudomonadota</taxon>
        <taxon>Alphaproteobacteria</taxon>
        <taxon>Sphingomonadales</taxon>
        <taxon>Sphingomonadaceae</taxon>
        <taxon>Sphingomonas</taxon>
    </lineage>
</organism>
<keyword evidence="1" id="KW-0808">Transferase</keyword>
<dbReference type="EMBL" id="QFNN01000031">
    <property type="protein sequence ID" value="PZO90301.1"/>
    <property type="molecule type" value="Genomic_DNA"/>
</dbReference>
<dbReference type="SUPFAM" id="SSF52540">
    <property type="entry name" value="P-loop containing nucleoside triphosphate hydrolases"/>
    <property type="match status" value="1"/>
</dbReference>
<proteinExistence type="predicted"/>
<dbReference type="PANTHER" id="PTHR12788:SF10">
    <property type="entry name" value="PROTEIN-TYROSINE SULFOTRANSFERASE"/>
    <property type="match status" value="1"/>
</dbReference>
<evidence type="ECO:0000256" key="1">
    <source>
        <dbReference type="ARBA" id="ARBA00022679"/>
    </source>
</evidence>
<dbReference type="Pfam" id="PF13469">
    <property type="entry name" value="Sulfotransfer_3"/>
    <property type="match status" value="1"/>
</dbReference>
<dbReference type="SUPFAM" id="SSF48452">
    <property type="entry name" value="TPR-like"/>
    <property type="match status" value="1"/>
</dbReference>
<dbReference type="PANTHER" id="PTHR12788">
    <property type="entry name" value="PROTEIN-TYROSINE SULFOTRANSFERASE 2"/>
    <property type="match status" value="1"/>
</dbReference>
<sequence length="538" mass="58953">MIEQFTRRQIDAALAHNDVDRAAVIAEGALREGQRDPMLLNLAAWRREEAGDYRAASSLLGQALQLSPGDPLIITAIGTVRRKEGRLQEALQTLDQAIGIAPDYANAWLERACAFEAGGALDAADINYRRAAALDPECVPALAGIAWIAARRSQNDVAREFGNRALARNARDPVATAALARTDIREGLAGRAIERLEALLADPKVLPENRVILNELWGDALDAEGRHAEAFEAYQAANDAASIIHDRLAFGVRNGLSQTEFIARMSENLADSGLVRGGGGAGLAGEARHHVFLLGYPRSGTTLVENILASASHVEALEEAPTLAEADRAFLSTRDGLGLLARLDEKELDTYRLAYWRGIAARGLDVADKGFVDMDPLKGMKLPIIARLFPRARIVAMRRDPRDVVWSCFHHGFAPSAAAVEFTDIEQAARHYDALMRFTRQSIEVLGLDVHILRYEDLVVDFDAVTQRMCDFVGIQWSPALRAFDQTAKRRGITTASADQVGRGLFNGAGQWRRYRDQMAPALAILQPWVEEFGYSAE</sequence>